<gene>
    <name evidence="2" type="ORF">SISNIDRAFT_448570</name>
</gene>
<dbReference type="AlphaFoldDB" id="A0A165A1I3"/>
<feature type="region of interest" description="Disordered" evidence="1">
    <location>
        <begin position="1"/>
        <end position="76"/>
    </location>
</feature>
<feature type="compositionally biased region" description="Basic and acidic residues" evidence="1">
    <location>
        <begin position="163"/>
        <end position="180"/>
    </location>
</feature>
<feature type="compositionally biased region" description="Basic residues" evidence="1">
    <location>
        <begin position="222"/>
        <end position="235"/>
    </location>
</feature>
<accession>A0A165A1I3</accession>
<feature type="compositionally biased region" description="Pro residues" evidence="1">
    <location>
        <begin position="49"/>
        <end position="62"/>
    </location>
</feature>
<protein>
    <submittedName>
        <fullName evidence="2">Uncharacterized protein</fullName>
    </submittedName>
</protein>
<name>A0A165A1I3_9AGAM</name>
<proteinExistence type="predicted"/>
<dbReference type="Proteomes" id="UP000076722">
    <property type="component" value="Unassembled WGS sequence"/>
</dbReference>
<evidence type="ECO:0000313" key="3">
    <source>
        <dbReference type="Proteomes" id="UP000076722"/>
    </source>
</evidence>
<feature type="compositionally biased region" description="Pro residues" evidence="1">
    <location>
        <begin position="113"/>
        <end position="122"/>
    </location>
</feature>
<feature type="compositionally biased region" description="Low complexity" evidence="1">
    <location>
        <begin position="236"/>
        <end position="246"/>
    </location>
</feature>
<keyword evidence="3" id="KW-1185">Reference proteome</keyword>
<dbReference type="EMBL" id="KV419395">
    <property type="protein sequence ID" value="KZS98356.1"/>
    <property type="molecule type" value="Genomic_DNA"/>
</dbReference>
<organism evidence="2 3">
    <name type="scientific">Sistotremastrum niveocremeum HHB9708</name>
    <dbReference type="NCBI Taxonomy" id="1314777"/>
    <lineage>
        <taxon>Eukaryota</taxon>
        <taxon>Fungi</taxon>
        <taxon>Dikarya</taxon>
        <taxon>Basidiomycota</taxon>
        <taxon>Agaricomycotina</taxon>
        <taxon>Agaricomycetes</taxon>
        <taxon>Sistotremastrales</taxon>
        <taxon>Sistotremastraceae</taxon>
        <taxon>Sertulicium</taxon>
        <taxon>Sertulicium niveocremeum</taxon>
    </lineage>
</organism>
<sequence>MEVLSQPRPPHHQPSPIHQPNPATSTIRRRKPLITYPSPTAFSIIAPSTRPPQVPTPAPKLNPAPSSDKPKAISSEKRVLMRWPALPPIPREPLPLYHPLRPIPPHVTAAATAPPPSAPTAPKPAVMVTRSSSRARRPAAKLRDEVPDETNPATAAAAKPSSTKKDDPKTKDKVEKEGAATKRKNVPAPIVTGNASAPVNGKRKRAVASADAESDAQPTTPTKRRRKVASPRKKPASAAPAEAVDAIEAKDAPTSGYQTRARKAYARSRSATSDLSSQDKPPSTAAVATEQKGDLTSSASR</sequence>
<reference evidence="2 3" key="1">
    <citation type="journal article" date="2016" name="Mol. Biol. Evol.">
        <title>Comparative Genomics of Early-Diverging Mushroom-Forming Fungi Provides Insights into the Origins of Lignocellulose Decay Capabilities.</title>
        <authorList>
            <person name="Nagy L.G."/>
            <person name="Riley R."/>
            <person name="Tritt A."/>
            <person name="Adam C."/>
            <person name="Daum C."/>
            <person name="Floudas D."/>
            <person name="Sun H."/>
            <person name="Yadav J.S."/>
            <person name="Pangilinan J."/>
            <person name="Larsson K.H."/>
            <person name="Matsuura K."/>
            <person name="Barry K."/>
            <person name="Labutti K."/>
            <person name="Kuo R."/>
            <person name="Ohm R.A."/>
            <person name="Bhattacharya S.S."/>
            <person name="Shirouzu T."/>
            <person name="Yoshinaga Y."/>
            <person name="Martin F.M."/>
            <person name="Grigoriev I.V."/>
            <person name="Hibbett D.S."/>
        </authorList>
    </citation>
    <scope>NUCLEOTIDE SEQUENCE [LARGE SCALE GENOMIC DNA]</scope>
    <source>
        <strain evidence="2 3">HHB9708</strain>
    </source>
</reference>
<evidence type="ECO:0000313" key="2">
    <source>
        <dbReference type="EMBL" id="KZS98356.1"/>
    </source>
</evidence>
<feature type="region of interest" description="Disordered" evidence="1">
    <location>
        <begin position="104"/>
        <end position="301"/>
    </location>
</feature>
<evidence type="ECO:0000256" key="1">
    <source>
        <dbReference type="SAM" id="MobiDB-lite"/>
    </source>
</evidence>
<feature type="compositionally biased region" description="Low complexity" evidence="1">
    <location>
        <begin position="152"/>
        <end position="161"/>
    </location>
</feature>